<accession>A0A8T0B537</accession>
<keyword evidence="5" id="KW-1133">Transmembrane helix</keyword>
<feature type="transmembrane region" description="Helical" evidence="5">
    <location>
        <begin position="103"/>
        <end position="128"/>
    </location>
</feature>
<dbReference type="InterPro" id="IPR013783">
    <property type="entry name" value="Ig-like_fold"/>
</dbReference>
<dbReference type="InterPro" id="IPR003598">
    <property type="entry name" value="Ig_sub2"/>
</dbReference>
<dbReference type="AlphaFoldDB" id="A0A8T0B537"/>
<evidence type="ECO:0000256" key="1">
    <source>
        <dbReference type="ARBA" id="ARBA00004251"/>
    </source>
</evidence>
<organism evidence="8 9">
    <name type="scientific">Silurus meridionalis</name>
    <name type="common">Southern catfish</name>
    <name type="synonym">Silurus soldatovi meridionalis</name>
    <dbReference type="NCBI Taxonomy" id="175797"/>
    <lineage>
        <taxon>Eukaryota</taxon>
        <taxon>Metazoa</taxon>
        <taxon>Chordata</taxon>
        <taxon>Craniata</taxon>
        <taxon>Vertebrata</taxon>
        <taxon>Euteleostomi</taxon>
        <taxon>Actinopterygii</taxon>
        <taxon>Neopterygii</taxon>
        <taxon>Teleostei</taxon>
        <taxon>Ostariophysi</taxon>
        <taxon>Siluriformes</taxon>
        <taxon>Siluridae</taxon>
        <taxon>Silurus</taxon>
    </lineage>
</organism>
<gene>
    <name evidence="8" type="ORF">HF521_002660</name>
</gene>
<protein>
    <recommendedName>
        <fullName evidence="7">Ig-like domain-containing protein</fullName>
    </recommendedName>
</protein>
<proteinExistence type="predicted"/>
<name>A0A8T0B537_SILME</name>
<evidence type="ECO:0000259" key="7">
    <source>
        <dbReference type="PROSITE" id="PS50835"/>
    </source>
</evidence>
<dbReference type="GO" id="GO:0042105">
    <property type="term" value="C:alpha-beta T cell receptor complex"/>
    <property type="evidence" value="ECO:0007669"/>
    <property type="project" value="TreeGrafter"/>
</dbReference>
<dbReference type="Proteomes" id="UP000606274">
    <property type="component" value="Unassembled WGS sequence"/>
</dbReference>
<keyword evidence="9" id="KW-1185">Reference proteome</keyword>
<dbReference type="GO" id="GO:0009897">
    <property type="term" value="C:external side of plasma membrane"/>
    <property type="evidence" value="ECO:0007669"/>
    <property type="project" value="TreeGrafter"/>
</dbReference>
<evidence type="ECO:0000256" key="5">
    <source>
        <dbReference type="SAM" id="Phobius"/>
    </source>
</evidence>
<dbReference type="PROSITE" id="PS50835">
    <property type="entry name" value="IG_LIKE"/>
    <property type="match status" value="1"/>
</dbReference>
<dbReference type="SUPFAM" id="SSF48726">
    <property type="entry name" value="Immunoglobulin"/>
    <property type="match status" value="1"/>
</dbReference>
<evidence type="ECO:0000256" key="6">
    <source>
        <dbReference type="SAM" id="SignalP"/>
    </source>
</evidence>
<dbReference type="Pfam" id="PF16681">
    <property type="entry name" value="Ig_5"/>
    <property type="match status" value="1"/>
</dbReference>
<sequence>MNGRQVGYVFFFFAVAITIAAAQNGYVSFSGTTVTLTCNIGDTDDGYEWFKDKTFQPNKTDSSLVLDDYNDKSNGMYSCKYGEKTHYFYIHAKVCEGCYDMNMILAFGIIFGDVLFTLGIVLLIYFCCKNKEAAAPQRAAKQRQARGPGRGPPVPEADYQPLNPATRSNDIYAQAHR</sequence>
<evidence type="ECO:0000256" key="4">
    <source>
        <dbReference type="SAM" id="MobiDB-lite"/>
    </source>
</evidence>
<feature type="chain" id="PRO_5035716798" description="Ig-like domain-containing protein" evidence="6">
    <location>
        <begin position="23"/>
        <end position="177"/>
    </location>
</feature>
<evidence type="ECO:0000256" key="2">
    <source>
        <dbReference type="ARBA" id="ARBA00022475"/>
    </source>
</evidence>
<dbReference type="PANTHER" id="PTHR10570">
    <property type="entry name" value="T-CELL SURFACE GLYCOPROTEIN CD3 GAMMA CHAIN / DELTA CHAIN"/>
    <property type="match status" value="1"/>
</dbReference>
<evidence type="ECO:0000256" key="3">
    <source>
        <dbReference type="ARBA" id="ARBA00022729"/>
    </source>
</evidence>
<dbReference type="OrthoDB" id="9947847at2759"/>
<dbReference type="InterPro" id="IPR015484">
    <property type="entry name" value="CD3_esu/gsu/dsu"/>
</dbReference>
<dbReference type="EMBL" id="JABFDY010000012">
    <property type="protein sequence ID" value="KAF7699702.1"/>
    <property type="molecule type" value="Genomic_DNA"/>
</dbReference>
<dbReference type="Gene3D" id="2.60.40.10">
    <property type="entry name" value="Immunoglobulins"/>
    <property type="match status" value="1"/>
</dbReference>
<evidence type="ECO:0000313" key="9">
    <source>
        <dbReference type="Proteomes" id="UP000606274"/>
    </source>
</evidence>
<keyword evidence="3 6" id="KW-0732">Signal</keyword>
<dbReference type="GO" id="GO:0045059">
    <property type="term" value="P:positive thymic T cell selection"/>
    <property type="evidence" value="ECO:0007669"/>
    <property type="project" value="TreeGrafter"/>
</dbReference>
<comment type="caution">
    <text evidence="8">The sequence shown here is derived from an EMBL/GenBank/DDBJ whole genome shotgun (WGS) entry which is preliminary data.</text>
</comment>
<dbReference type="PANTHER" id="PTHR10570:SF9">
    <property type="entry name" value="T-CELL SURFACE GLYCOPROTEIN CD3 EPSILON CHAIN"/>
    <property type="match status" value="1"/>
</dbReference>
<keyword evidence="5" id="KW-0472">Membrane</keyword>
<reference evidence="8" key="1">
    <citation type="submission" date="2020-08" db="EMBL/GenBank/DDBJ databases">
        <title>Chromosome-level assembly of Southern catfish (Silurus meridionalis) provides insights into visual adaptation to the nocturnal and benthic lifestyles.</title>
        <authorList>
            <person name="Zhang Y."/>
            <person name="Wang D."/>
            <person name="Peng Z."/>
        </authorList>
    </citation>
    <scope>NUCLEOTIDE SEQUENCE</scope>
    <source>
        <strain evidence="8">SWU-2019-XX</strain>
        <tissue evidence="8">Muscle</tissue>
    </source>
</reference>
<dbReference type="GO" id="GO:0004888">
    <property type="term" value="F:transmembrane signaling receptor activity"/>
    <property type="evidence" value="ECO:0007669"/>
    <property type="project" value="TreeGrafter"/>
</dbReference>
<dbReference type="GO" id="GO:0007166">
    <property type="term" value="P:cell surface receptor signaling pathway"/>
    <property type="evidence" value="ECO:0007669"/>
    <property type="project" value="TreeGrafter"/>
</dbReference>
<dbReference type="SMART" id="SM00408">
    <property type="entry name" value="IGc2"/>
    <property type="match status" value="1"/>
</dbReference>
<dbReference type="InterPro" id="IPR007110">
    <property type="entry name" value="Ig-like_dom"/>
</dbReference>
<keyword evidence="5" id="KW-0812">Transmembrane</keyword>
<comment type="subcellular location">
    <subcellularLocation>
        <location evidence="1">Cell membrane</location>
        <topology evidence="1">Single-pass type I membrane protein</topology>
    </subcellularLocation>
</comment>
<feature type="domain" description="Ig-like" evidence="7">
    <location>
        <begin position="31"/>
        <end position="79"/>
    </location>
</feature>
<dbReference type="InterPro" id="IPR036179">
    <property type="entry name" value="Ig-like_dom_sf"/>
</dbReference>
<keyword evidence="2" id="KW-1003">Cell membrane</keyword>
<feature type="region of interest" description="Disordered" evidence="4">
    <location>
        <begin position="138"/>
        <end position="177"/>
    </location>
</feature>
<feature type="signal peptide" evidence="6">
    <location>
        <begin position="1"/>
        <end position="22"/>
    </location>
</feature>
<evidence type="ECO:0000313" key="8">
    <source>
        <dbReference type="EMBL" id="KAF7699702.1"/>
    </source>
</evidence>